<evidence type="ECO:0000256" key="1">
    <source>
        <dbReference type="SAM" id="Phobius"/>
    </source>
</evidence>
<dbReference type="AlphaFoldDB" id="A0A4Q0AHA4"/>
<evidence type="ECO:0000313" key="3">
    <source>
        <dbReference type="Proteomes" id="UP000289257"/>
    </source>
</evidence>
<evidence type="ECO:0000313" key="2">
    <source>
        <dbReference type="EMBL" id="RWZ78473.1"/>
    </source>
</evidence>
<dbReference type="Gene3D" id="3.90.550.10">
    <property type="entry name" value="Spore Coat Polysaccharide Biosynthesis Protein SpsA, Chain A"/>
    <property type="match status" value="1"/>
</dbReference>
<name>A0A4Q0AHA4_9BACT</name>
<dbReference type="Proteomes" id="UP000289257">
    <property type="component" value="Unassembled WGS sequence"/>
</dbReference>
<keyword evidence="1" id="KW-0472">Membrane</keyword>
<evidence type="ECO:0008006" key="4">
    <source>
        <dbReference type="Google" id="ProtNLM"/>
    </source>
</evidence>
<keyword evidence="3" id="KW-1185">Reference proteome</keyword>
<feature type="transmembrane region" description="Helical" evidence="1">
    <location>
        <begin position="492"/>
        <end position="516"/>
    </location>
</feature>
<comment type="caution">
    <text evidence="2">The sequence shown here is derived from an EMBL/GenBank/DDBJ whole genome shotgun (WGS) entry which is preliminary data.</text>
</comment>
<reference evidence="2" key="1">
    <citation type="submission" date="2019-01" db="EMBL/GenBank/DDBJ databases">
        <title>Genomic signatures and co-occurrence patterns of the ultra-small Saccharimodia (Patescibacteria phylum) suggest a symbiotic lifestyle.</title>
        <authorList>
            <person name="Lemos L."/>
            <person name="Medeiros J."/>
            <person name="Andreote F."/>
            <person name="Fernandes G."/>
            <person name="Varani A."/>
            <person name="Oliveira G."/>
            <person name="Pylro V."/>
        </authorList>
    </citation>
    <scope>NUCLEOTIDE SEQUENCE [LARGE SCALE GENOMIC DNA]</scope>
    <source>
        <strain evidence="2">AMD02</strain>
    </source>
</reference>
<protein>
    <recommendedName>
        <fullName evidence="4">Glycosyltransferase 2-like domain-containing protein</fullName>
    </recommendedName>
</protein>
<dbReference type="PANTHER" id="PTHR36851">
    <property type="entry name" value="UNNAMED PRODUCT"/>
    <property type="match status" value="1"/>
</dbReference>
<accession>A0A4Q0AHA4</accession>
<proteinExistence type="predicted"/>
<feature type="transmembrane region" description="Helical" evidence="1">
    <location>
        <begin position="461"/>
        <end position="480"/>
    </location>
</feature>
<sequence length="554" mass="63484">MIDLEIPLGKRTRTYRFFEMLPAILSYGALVLLIVLSLVSPLLAAVYLMLIIVTLLVKAVGIAYHTIGGRNNLERAQKIDWRERLNDFENPQQSYKRHLKSRSKAFGMQNHIDNLRLAAADPDAFPKPSELYNLVIIAAYNESYEIIGPTIQSILATTYNKKRLIVALAYEERGGDGIQKTAERLRTEFADKFVDFVLVKHPRDLPNEVVGKGGNITYAGKYMQQWLDKKGIAYKHVLVTTLDSDNHPHAVYFDYAMYEFVVHEDRKHLSFQPISLFLNNIWDVPALMRVVATGNSFWNIISSMRPHALRNFASHSQPMEALVEMDFWSTRTIVEDGHQYWRSYFYFNGNYDVIPLYIPIYQDAVLDSTYWKTLKAQFIQLRRWAYGASDVPYVATRVLSRQRNVPFFAGFSRLLRLIDGHLTLASVSILVAVGGWVPLFINNQAYRDVVAHQLPDMISNIQRIALIGLFITVFLSFKMLPPRPERYKRVRNIGMVAQWLLMPISAVVYSAGSALYSQGRLFLGKYLTKFDVTNKETYVSVSAQRAKVAQKKKA</sequence>
<organism evidence="2 3">
    <name type="scientific">Candidatus Microsaccharimonas sossegonensis</name>
    <dbReference type="NCBI Taxonomy" id="2506948"/>
    <lineage>
        <taxon>Bacteria</taxon>
        <taxon>Candidatus Saccharimonadota</taxon>
        <taxon>Candidatus Saccharimonadia</taxon>
        <taxon>Candidatus Saccharimonadales</taxon>
        <taxon>Candidatus Saccharimonadaceae</taxon>
        <taxon>Candidatus Microsaccharimonas</taxon>
    </lineage>
</organism>
<keyword evidence="1" id="KW-0812">Transmembrane</keyword>
<dbReference type="SUPFAM" id="SSF53448">
    <property type="entry name" value="Nucleotide-diphospho-sugar transferases"/>
    <property type="match status" value="1"/>
</dbReference>
<feature type="transmembrane region" description="Helical" evidence="1">
    <location>
        <begin position="45"/>
        <end position="67"/>
    </location>
</feature>
<dbReference type="PANTHER" id="PTHR36851:SF1">
    <property type="entry name" value="GLYCO_TRANS_2-LIKE DOMAIN-CONTAINING PROTEIN"/>
    <property type="match status" value="1"/>
</dbReference>
<keyword evidence="1" id="KW-1133">Transmembrane helix</keyword>
<feature type="transmembrane region" description="Helical" evidence="1">
    <location>
        <begin position="422"/>
        <end position="441"/>
    </location>
</feature>
<gene>
    <name evidence="2" type="ORF">EOT05_01810</name>
</gene>
<dbReference type="InterPro" id="IPR029044">
    <property type="entry name" value="Nucleotide-diphossugar_trans"/>
</dbReference>
<feature type="transmembrane region" description="Helical" evidence="1">
    <location>
        <begin position="20"/>
        <end position="39"/>
    </location>
</feature>
<dbReference type="EMBL" id="SCKX01000001">
    <property type="protein sequence ID" value="RWZ78473.1"/>
    <property type="molecule type" value="Genomic_DNA"/>
</dbReference>